<feature type="domain" description="RCK N-terminal" evidence="4">
    <location>
        <begin position="22"/>
        <end position="138"/>
    </location>
</feature>
<evidence type="ECO:0000313" key="6">
    <source>
        <dbReference type="EMBL" id="CCC40016.1"/>
    </source>
</evidence>
<evidence type="ECO:0000259" key="5">
    <source>
        <dbReference type="PROSITE" id="PS51202"/>
    </source>
</evidence>
<evidence type="ECO:0000256" key="1">
    <source>
        <dbReference type="ARBA" id="ARBA00022448"/>
    </source>
</evidence>
<dbReference type="PROSITE" id="PS51202">
    <property type="entry name" value="RCK_C"/>
    <property type="match status" value="1"/>
</dbReference>
<organism evidence="6 7">
    <name type="scientific">Haloquadratum walsbyi (strain DSM 16854 / JCM 12705 / C23)</name>
    <dbReference type="NCBI Taxonomy" id="768065"/>
    <lineage>
        <taxon>Archaea</taxon>
        <taxon>Methanobacteriati</taxon>
        <taxon>Methanobacteriota</taxon>
        <taxon>Stenosarchaea group</taxon>
        <taxon>Halobacteria</taxon>
        <taxon>Halobacteriales</taxon>
        <taxon>Haloferacaceae</taxon>
        <taxon>Haloquadratum</taxon>
    </lineage>
</organism>
<dbReference type="InterPro" id="IPR050721">
    <property type="entry name" value="Trk_Ktr_HKT_K-transport"/>
</dbReference>
<proteinExistence type="predicted"/>
<dbReference type="GO" id="GO:0006813">
    <property type="term" value="P:potassium ion transport"/>
    <property type="evidence" value="ECO:0007669"/>
    <property type="project" value="InterPro"/>
</dbReference>
<dbReference type="InterPro" id="IPR006037">
    <property type="entry name" value="RCK_C"/>
</dbReference>
<evidence type="ECO:0000313" key="7">
    <source>
        <dbReference type="Proteomes" id="UP000007954"/>
    </source>
</evidence>
<dbReference type="Proteomes" id="UP000007954">
    <property type="component" value="Chromosome"/>
</dbReference>
<dbReference type="PANTHER" id="PTHR43833:SF5">
    <property type="entry name" value="TRK SYSTEM POTASSIUM UPTAKE PROTEIN TRKA"/>
    <property type="match status" value="1"/>
</dbReference>
<dbReference type="GO" id="GO:0008324">
    <property type="term" value="F:monoatomic cation transmembrane transporter activity"/>
    <property type="evidence" value="ECO:0007669"/>
    <property type="project" value="InterPro"/>
</dbReference>
<keyword evidence="2" id="KW-0406">Ion transport</keyword>
<dbReference type="InterPro" id="IPR036721">
    <property type="entry name" value="RCK_C_sf"/>
</dbReference>
<dbReference type="AlphaFoldDB" id="G0LKQ8"/>
<dbReference type="PROSITE" id="PS51201">
    <property type="entry name" value="RCK_N"/>
    <property type="match status" value="1"/>
</dbReference>
<dbReference type="KEGG" id="hwc:Hqrw_2114"/>
<dbReference type="HOGENOM" id="CLU_046525_2_2_2"/>
<dbReference type="InterPro" id="IPR003148">
    <property type="entry name" value="RCK_N"/>
</dbReference>
<gene>
    <name evidence="6" type="primary">trkA5</name>
    <name evidence="6" type="ordered locus">Hqrw_2114</name>
</gene>
<sequence>MNSALGCVNGPNSDTQRNRTPEQHIIIAGAGRIGRRTAQLLTDYGHEVYLIERHSESIKEVIDDWTGVVIEGDAEDPQILQQAEPSQADVLAALTGDATTNFAICAEMQHLTSNLRTIARVNSLERSDIENEFIDEIVYPERTGSKATVNRIQEDDVRTLEQVTGDLNILNIRVHPQSPAAGKQLNEILLPDGCHVISDAEGTEVARPETTLERSRRYLVAAEASILDDVQKLLIG</sequence>
<dbReference type="EMBL" id="FR746099">
    <property type="protein sequence ID" value="CCC40016.1"/>
    <property type="molecule type" value="Genomic_DNA"/>
</dbReference>
<dbReference type="RefSeq" id="WP_014555743.1">
    <property type="nucleotide sequence ID" value="NC_017459.1"/>
</dbReference>
<evidence type="ECO:0000259" key="4">
    <source>
        <dbReference type="PROSITE" id="PS51201"/>
    </source>
</evidence>
<dbReference type="GeneID" id="12446848"/>
<dbReference type="Gene3D" id="3.40.50.720">
    <property type="entry name" value="NAD(P)-binding Rossmann-like Domain"/>
    <property type="match status" value="1"/>
</dbReference>
<protein>
    <submittedName>
        <fullName evidence="6">TrkA domain protein</fullName>
    </submittedName>
</protein>
<evidence type="ECO:0000256" key="2">
    <source>
        <dbReference type="ARBA" id="ARBA00023065"/>
    </source>
</evidence>
<dbReference type="PANTHER" id="PTHR43833">
    <property type="entry name" value="POTASSIUM CHANNEL PROTEIN 2-RELATED-RELATED"/>
    <property type="match status" value="1"/>
</dbReference>
<dbReference type="Pfam" id="PF02254">
    <property type="entry name" value="TrkA_N"/>
    <property type="match status" value="1"/>
</dbReference>
<accession>G0LKQ8</accession>
<feature type="domain" description="RCK C-terminal" evidence="5">
    <location>
        <begin position="155"/>
        <end position="236"/>
    </location>
</feature>
<keyword evidence="1" id="KW-0813">Transport</keyword>
<feature type="region of interest" description="Disordered" evidence="3">
    <location>
        <begin position="1"/>
        <end position="20"/>
    </location>
</feature>
<evidence type="ECO:0000256" key="3">
    <source>
        <dbReference type="SAM" id="MobiDB-lite"/>
    </source>
</evidence>
<dbReference type="InterPro" id="IPR036291">
    <property type="entry name" value="NAD(P)-bd_dom_sf"/>
</dbReference>
<dbReference type="Gene3D" id="3.30.70.1450">
    <property type="entry name" value="Regulator of K+ conductance, C-terminal domain"/>
    <property type="match status" value="1"/>
</dbReference>
<reference evidence="6 7" key="1">
    <citation type="journal article" date="2011" name="PLoS ONE">
        <title>Haloquadratum walsbyi: limited diversity in a global pond.</title>
        <authorList>
            <person name="Dyall-Smith M."/>
            <person name="Pfeiffer F."/>
            <person name="Klee K."/>
            <person name="Palm P."/>
            <person name="Gross K."/>
            <person name="Schuster S.C."/>
            <person name="Rampp M."/>
            <person name="Oesterhelt D."/>
        </authorList>
    </citation>
    <scope>NUCLEOTIDE SEQUENCE [LARGE SCALE GENOMIC DNA]</scope>
    <source>
        <strain evidence="7">DSM 16854 / JCM 12705 / C23</strain>
    </source>
</reference>
<dbReference type="SUPFAM" id="SSF51735">
    <property type="entry name" value="NAD(P)-binding Rossmann-fold domains"/>
    <property type="match status" value="1"/>
</dbReference>
<name>G0LKQ8_HALWC</name>
<dbReference type="SUPFAM" id="SSF116726">
    <property type="entry name" value="TrkA C-terminal domain-like"/>
    <property type="match status" value="1"/>
</dbReference>
<dbReference type="OrthoDB" id="169192at2157"/>